<dbReference type="AlphaFoldDB" id="A0A2P2QKI2"/>
<accession>A0A2P2QKI2</accession>
<protein>
    <submittedName>
        <fullName evidence="1">Uncharacterized protein</fullName>
    </submittedName>
</protein>
<dbReference type="EMBL" id="GGEC01086970">
    <property type="protein sequence ID" value="MBX67454.1"/>
    <property type="molecule type" value="Transcribed_RNA"/>
</dbReference>
<reference evidence="1" key="1">
    <citation type="submission" date="2018-02" db="EMBL/GenBank/DDBJ databases">
        <title>Rhizophora mucronata_Transcriptome.</title>
        <authorList>
            <person name="Meera S.P."/>
            <person name="Sreeshan A."/>
            <person name="Augustine A."/>
        </authorList>
    </citation>
    <scope>NUCLEOTIDE SEQUENCE</scope>
    <source>
        <tissue evidence="1">Leaf</tissue>
    </source>
</reference>
<evidence type="ECO:0000313" key="1">
    <source>
        <dbReference type="EMBL" id="MBX67454.1"/>
    </source>
</evidence>
<name>A0A2P2QKI2_RHIMU</name>
<sequence>MRKKHFTQFFVAKFICDSCPGSFLHYQRIKEDKEQSNCLTYPVVVVNFGG</sequence>
<proteinExistence type="predicted"/>
<organism evidence="1">
    <name type="scientific">Rhizophora mucronata</name>
    <name type="common">Asiatic mangrove</name>
    <dbReference type="NCBI Taxonomy" id="61149"/>
    <lineage>
        <taxon>Eukaryota</taxon>
        <taxon>Viridiplantae</taxon>
        <taxon>Streptophyta</taxon>
        <taxon>Embryophyta</taxon>
        <taxon>Tracheophyta</taxon>
        <taxon>Spermatophyta</taxon>
        <taxon>Magnoliopsida</taxon>
        <taxon>eudicotyledons</taxon>
        <taxon>Gunneridae</taxon>
        <taxon>Pentapetalae</taxon>
        <taxon>rosids</taxon>
        <taxon>fabids</taxon>
        <taxon>Malpighiales</taxon>
        <taxon>Rhizophoraceae</taxon>
        <taxon>Rhizophora</taxon>
    </lineage>
</organism>